<proteinExistence type="predicted"/>
<feature type="transmembrane region" description="Helical" evidence="1">
    <location>
        <begin position="20"/>
        <end position="41"/>
    </location>
</feature>
<accession>A0ABW3ZYU7</accession>
<evidence type="ECO:0000313" key="3">
    <source>
        <dbReference type="Proteomes" id="UP001597178"/>
    </source>
</evidence>
<reference evidence="3" key="1">
    <citation type="journal article" date="2019" name="Int. J. Syst. Evol. Microbiol.">
        <title>The Global Catalogue of Microorganisms (GCM) 10K type strain sequencing project: providing services to taxonomists for standard genome sequencing and annotation.</title>
        <authorList>
            <consortium name="The Broad Institute Genomics Platform"/>
            <consortium name="The Broad Institute Genome Sequencing Center for Infectious Disease"/>
            <person name="Wu L."/>
            <person name="Ma J."/>
        </authorList>
    </citation>
    <scope>NUCLEOTIDE SEQUENCE [LARGE SCALE GENOMIC DNA]</scope>
    <source>
        <strain evidence="3">CCUG 54822</strain>
    </source>
</reference>
<organism evidence="2 3">
    <name type="scientific">Lentibacillus salinarum</name>
    <dbReference type="NCBI Taxonomy" id="446820"/>
    <lineage>
        <taxon>Bacteria</taxon>
        <taxon>Bacillati</taxon>
        <taxon>Bacillota</taxon>
        <taxon>Bacilli</taxon>
        <taxon>Bacillales</taxon>
        <taxon>Bacillaceae</taxon>
        <taxon>Lentibacillus</taxon>
    </lineage>
</organism>
<feature type="transmembrane region" description="Helical" evidence="1">
    <location>
        <begin position="103"/>
        <end position="135"/>
    </location>
</feature>
<feature type="transmembrane region" description="Helical" evidence="1">
    <location>
        <begin position="61"/>
        <end position="82"/>
    </location>
</feature>
<gene>
    <name evidence="2" type="ORF">ACFQ4A_18500</name>
</gene>
<sequence>MSLTKPSMAKTVQQQFRFKLKGFAGMFMTLFILQLIGLLFSLTGNASFSSTNAGTELSIQYYSADIVVAFTMLWGFMSATQIKTKAYREDDFIFVTSRLSSDLANIVFLAVTSLLGGITALLSGFLLKVVVYFLFDSTPIIQSGFTDTPGELLTGMLAAAMFIFMLSSAGYLTGTFVHLHKILAYIIPAAVIGLIILWPRITGTHLLPAAGEFYFQERSFWLFTCKMMVTTGVLLAGSIVISHRLEVRT</sequence>
<dbReference type="EMBL" id="JBHTNH010000060">
    <property type="protein sequence ID" value="MFD1363600.1"/>
    <property type="molecule type" value="Genomic_DNA"/>
</dbReference>
<feature type="transmembrane region" description="Helical" evidence="1">
    <location>
        <begin position="155"/>
        <end position="173"/>
    </location>
</feature>
<dbReference type="RefSeq" id="WP_382402846.1">
    <property type="nucleotide sequence ID" value="NZ_JBHTNH010000060.1"/>
</dbReference>
<keyword evidence="1" id="KW-0472">Membrane</keyword>
<keyword evidence="3" id="KW-1185">Reference proteome</keyword>
<feature type="transmembrane region" description="Helical" evidence="1">
    <location>
        <begin position="182"/>
        <end position="201"/>
    </location>
</feature>
<evidence type="ECO:0008006" key="4">
    <source>
        <dbReference type="Google" id="ProtNLM"/>
    </source>
</evidence>
<dbReference type="Proteomes" id="UP001597178">
    <property type="component" value="Unassembled WGS sequence"/>
</dbReference>
<comment type="caution">
    <text evidence="2">The sequence shown here is derived from an EMBL/GenBank/DDBJ whole genome shotgun (WGS) entry which is preliminary data.</text>
</comment>
<evidence type="ECO:0000313" key="2">
    <source>
        <dbReference type="EMBL" id="MFD1363600.1"/>
    </source>
</evidence>
<keyword evidence="1" id="KW-1133">Transmembrane helix</keyword>
<evidence type="ECO:0000256" key="1">
    <source>
        <dbReference type="SAM" id="Phobius"/>
    </source>
</evidence>
<feature type="transmembrane region" description="Helical" evidence="1">
    <location>
        <begin position="221"/>
        <end position="241"/>
    </location>
</feature>
<keyword evidence="1" id="KW-0812">Transmembrane</keyword>
<name>A0ABW3ZYU7_9BACI</name>
<protein>
    <recommendedName>
        <fullName evidence="4">ABC transporter permease</fullName>
    </recommendedName>
</protein>